<dbReference type="SUPFAM" id="SSF75217">
    <property type="entry name" value="alpha/beta knot"/>
    <property type="match status" value="1"/>
</dbReference>
<dbReference type="Gene3D" id="2.40.240.20">
    <property type="entry name" value="Hypothetical PUA domain-like, domain 1"/>
    <property type="match status" value="1"/>
</dbReference>
<comment type="function">
    <text evidence="10 12">Specifically methylates the N3 position of the uracil ring of uridine 1498 (m3U1498) in 16S rRNA. Acts on the fully assembled 30S ribosomal subunit.</text>
</comment>
<dbReference type="InterPro" id="IPR015947">
    <property type="entry name" value="PUA-like_sf"/>
</dbReference>
<dbReference type="InterPro" id="IPR046886">
    <property type="entry name" value="RsmE_MTase_dom"/>
</dbReference>
<keyword evidence="8 12" id="KW-0808">Transferase</keyword>
<dbReference type="PIRSF" id="PIRSF015601">
    <property type="entry name" value="MTase_slr0722"/>
    <property type="match status" value="1"/>
</dbReference>
<keyword evidence="16" id="KW-1185">Reference proteome</keyword>
<dbReference type="AlphaFoldDB" id="A0A4V6QJ11"/>
<comment type="subcellular location">
    <subcellularLocation>
        <location evidence="1 12">Cytoplasm</location>
    </subcellularLocation>
</comment>
<comment type="catalytic activity">
    <reaction evidence="11 12">
        <text>uridine(1498) in 16S rRNA + S-adenosyl-L-methionine = N(3)-methyluridine(1498) in 16S rRNA + S-adenosyl-L-homocysteine + H(+)</text>
        <dbReference type="Rhea" id="RHEA:42920"/>
        <dbReference type="Rhea" id="RHEA-COMP:10283"/>
        <dbReference type="Rhea" id="RHEA-COMP:10284"/>
        <dbReference type="ChEBI" id="CHEBI:15378"/>
        <dbReference type="ChEBI" id="CHEBI:57856"/>
        <dbReference type="ChEBI" id="CHEBI:59789"/>
        <dbReference type="ChEBI" id="CHEBI:65315"/>
        <dbReference type="ChEBI" id="CHEBI:74502"/>
        <dbReference type="EC" id="2.1.1.193"/>
    </reaction>
</comment>
<evidence type="ECO:0000256" key="10">
    <source>
        <dbReference type="ARBA" id="ARBA00025699"/>
    </source>
</evidence>
<reference evidence="15 16" key="1">
    <citation type="submission" date="2019-01" db="EMBL/GenBank/DDBJ databases">
        <title>Draft Genome Sequences of Helcococcus ovis Strains Isolated from the Uterus and Vagina of Dairy Cows with Metritis.</title>
        <authorList>
            <person name="Cunha F."/>
            <person name="Jeon S.J."/>
            <person name="Kutzer P."/>
            <person name="Galvao K.N."/>
        </authorList>
    </citation>
    <scope>NUCLEOTIDE SEQUENCE [LARGE SCALE GENOMIC DNA]</scope>
    <source>
        <strain evidence="15 16">KG-37</strain>
    </source>
</reference>
<keyword evidence="9 12" id="KW-0949">S-adenosyl-L-methionine</keyword>
<organism evidence="15 16">
    <name type="scientific">Helcococcus ovis</name>
    <dbReference type="NCBI Taxonomy" id="72026"/>
    <lineage>
        <taxon>Bacteria</taxon>
        <taxon>Bacillati</taxon>
        <taxon>Bacillota</taxon>
        <taxon>Tissierellia</taxon>
        <taxon>Tissierellales</taxon>
        <taxon>Peptoniphilaceae</taxon>
        <taxon>Helcococcus</taxon>
    </lineage>
</organism>
<dbReference type="EMBL" id="SCFR01000025">
    <property type="protein sequence ID" value="TFF65068.1"/>
    <property type="molecule type" value="Genomic_DNA"/>
</dbReference>
<dbReference type="Proteomes" id="UP000297454">
    <property type="component" value="Unassembled WGS sequence"/>
</dbReference>
<evidence type="ECO:0000256" key="8">
    <source>
        <dbReference type="ARBA" id="ARBA00022679"/>
    </source>
</evidence>
<accession>A0A4V6QJ11</accession>
<dbReference type="InterPro" id="IPR006700">
    <property type="entry name" value="RsmE"/>
</dbReference>
<dbReference type="CDD" id="cd18084">
    <property type="entry name" value="RsmE-like"/>
    <property type="match status" value="1"/>
</dbReference>
<dbReference type="GO" id="GO:0005737">
    <property type="term" value="C:cytoplasm"/>
    <property type="evidence" value="ECO:0007669"/>
    <property type="project" value="UniProtKB-SubCell"/>
</dbReference>
<comment type="caution">
    <text evidence="15">The sequence shown here is derived from an EMBL/GenBank/DDBJ whole genome shotgun (WGS) entry which is preliminary data.</text>
</comment>
<dbReference type="SUPFAM" id="SSF88697">
    <property type="entry name" value="PUA domain-like"/>
    <property type="match status" value="1"/>
</dbReference>
<evidence type="ECO:0000259" key="13">
    <source>
        <dbReference type="Pfam" id="PF04452"/>
    </source>
</evidence>
<evidence type="ECO:0000313" key="16">
    <source>
        <dbReference type="Proteomes" id="UP000297454"/>
    </source>
</evidence>
<evidence type="ECO:0000256" key="6">
    <source>
        <dbReference type="ARBA" id="ARBA00022552"/>
    </source>
</evidence>
<name>A0A4V6QJ11_9FIRM</name>
<dbReference type="InterPro" id="IPR029028">
    <property type="entry name" value="Alpha/beta_knot_MTases"/>
</dbReference>
<dbReference type="PANTHER" id="PTHR30027:SF3">
    <property type="entry name" value="16S RRNA (URACIL(1498)-N(3))-METHYLTRANSFERASE"/>
    <property type="match status" value="1"/>
</dbReference>
<dbReference type="Pfam" id="PF04452">
    <property type="entry name" value="Methyltrans_RNA"/>
    <property type="match status" value="1"/>
</dbReference>
<dbReference type="NCBIfam" id="TIGR00046">
    <property type="entry name" value="RsmE family RNA methyltransferase"/>
    <property type="match status" value="1"/>
</dbReference>
<comment type="similarity">
    <text evidence="2 12">Belongs to the RNA methyltransferase RsmE family.</text>
</comment>
<sequence length="243" mass="27972">MHRFFENENSLNNGEIYISERNLHHINVLRIRENEEFEVVISEIVYMVKLKEIFKDFAICEIISQKEDNNESNIKINLYQGLPKSDKFELIIQKAVELGVSKIIPFESSRTIVKWDAKKEKKKLIRYQEIASSAAKQSKRTIIPEVLPLVLFNEMVNEIKDKFTVIAYENRGITLKEILLNDDFKEINIIIGPEGGFSEVEVEKIESAGANVVNLGNRILRTETAAIALISMIQYEKGDINLK</sequence>
<gene>
    <name evidence="15" type="ORF">EQF91_06710</name>
</gene>
<dbReference type="GO" id="GO:0070475">
    <property type="term" value="P:rRNA base methylation"/>
    <property type="evidence" value="ECO:0007669"/>
    <property type="project" value="TreeGrafter"/>
</dbReference>
<evidence type="ECO:0000256" key="12">
    <source>
        <dbReference type="PIRNR" id="PIRNR015601"/>
    </source>
</evidence>
<keyword evidence="5 12" id="KW-0963">Cytoplasm</keyword>
<evidence type="ECO:0000313" key="15">
    <source>
        <dbReference type="EMBL" id="TFF65068.1"/>
    </source>
</evidence>
<proteinExistence type="inferred from homology"/>
<dbReference type="RefSeq" id="WP_134743942.1">
    <property type="nucleotide sequence ID" value="NZ_JBFNGE010000015.1"/>
</dbReference>
<evidence type="ECO:0000256" key="9">
    <source>
        <dbReference type="ARBA" id="ARBA00022691"/>
    </source>
</evidence>
<dbReference type="Pfam" id="PF20260">
    <property type="entry name" value="PUA_4"/>
    <property type="match status" value="1"/>
</dbReference>
<keyword evidence="6 12" id="KW-0698">rRNA processing</keyword>
<dbReference type="PANTHER" id="PTHR30027">
    <property type="entry name" value="RIBOSOMAL RNA SMALL SUBUNIT METHYLTRANSFERASE E"/>
    <property type="match status" value="1"/>
</dbReference>
<evidence type="ECO:0000256" key="7">
    <source>
        <dbReference type="ARBA" id="ARBA00022603"/>
    </source>
</evidence>
<evidence type="ECO:0000256" key="4">
    <source>
        <dbReference type="ARBA" id="ARBA00013673"/>
    </source>
</evidence>
<protein>
    <recommendedName>
        <fullName evidence="4 12">Ribosomal RNA small subunit methyltransferase E</fullName>
        <ecNumber evidence="3 12">2.1.1.193</ecNumber>
    </recommendedName>
</protein>
<dbReference type="Gene3D" id="3.40.1280.10">
    <property type="match status" value="1"/>
</dbReference>
<evidence type="ECO:0000256" key="1">
    <source>
        <dbReference type="ARBA" id="ARBA00004496"/>
    </source>
</evidence>
<evidence type="ECO:0000256" key="2">
    <source>
        <dbReference type="ARBA" id="ARBA00005528"/>
    </source>
</evidence>
<dbReference type="GO" id="GO:0070042">
    <property type="term" value="F:rRNA (uridine-N3-)-methyltransferase activity"/>
    <property type="evidence" value="ECO:0007669"/>
    <property type="project" value="TreeGrafter"/>
</dbReference>
<dbReference type="InterPro" id="IPR046887">
    <property type="entry name" value="RsmE_PUA-like"/>
</dbReference>
<evidence type="ECO:0000256" key="11">
    <source>
        <dbReference type="ARBA" id="ARBA00047944"/>
    </source>
</evidence>
<dbReference type="InterPro" id="IPR029026">
    <property type="entry name" value="tRNA_m1G_MTases_N"/>
</dbReference>
<evidence type="ECO:0000256" key="5">
    <source>
        <dbReference type="ARBA" id="ARBA00022490"/>
    </source>
</evidence>
<feature type="domain" description="Ribosomal RNA small subunit methyltransferase E PUA-like" evidence="14">
    <location>
        <begin position="19"/>
        <end position="63"/>
    </location>
</feature>
<evidence type="ECO:0000259" key="14">
    <source>
        <dbReference type="Pfam" id="PF20260"/>
    </source>
</evidence>
<keyword evidence="7 12" id="KW-0489">Methyltransferase</keyword>
<evidence type="ECO:0000256" key="3">
    <source>
        <dbReference type="ARBA" id="ARBA00012328"/>
    </source>
</evidence>
<feature type="domain" description="Ribosomal RNA small subunit methyltransferase E methyltransferase" evidence="13">
    <location>
        <begin position="71"/>
        <end position="234"/>
    </location>
</feature>
<dbReference type="EC" id="2.1.1.193" evidence="3 12"/>